<name>A0A0A8YTT2_ARUDO</name>
<organism evidence="1">
    <name type="scientific">Arundo donax</name>
    <name type="common">Giant reed</name>
    <name type="synonym">Donax arundinaceus</name>
    <dbReference type="NCBI Taxonomy" id="35708"/>
    <lineage>
        <taxon>Eukaryota</taxon>
        <taxon>Viridiplantae</taxon>
        <taxon>Streptophyta</taxon>
        <taxon>Embryophyta</taxon>
        <taxon>Tracheophyta</taxon>
        <taxon>Spermatophyta</taxon>
        <taxon>Magnoliopsida</taxon>
        <taxon>Liliopsida</taxon>
        <taxon>Poales</taxon>
        <taxon>Poaceae</taxon>
        <taxon>PACMAD clade</taxon>
        <taxon>Arundinoideae</taxon>
        <taxon>Arundineae</taxon>
        <taxon>Arundo</taxon>
    </lineage>
</organism>
<accession>A0A0A8YTT2</accession>
<proteinExistence type="predicted"/>
<reference evidence="1" key="2">
    <citation type="journal article" date="2015" name="Data Brief">
        <title>Shoot transcriptome of the giant reed, Arundo donax.</title>
        <authorList>
            <person name="Barrero R.A."/>
            <person name="Guerrero F.D."/>
            <person name="Moolhuijzen P."/>
            <person name="Goolsby J.A."/>
            <person name="Tidwell J."/>
            <person name="Bellgard S.E."/>
            <person name="Bellgard M.I."/>
        </authorList>
    </citation>
    <scope>NUCLEOTIDE SEQUENCE</scope>
    <source>
        <tissue evidence="1">Shoot tissue taken approximately 20 cm above the soil surface</tissue>
    </source>
</reference>
<dbReference type="EMBL" id="GBRH01269052">
    <property type="protein sequence ID" value="JAD28843.1"/>
    <property type="molecule type" value="Transcribed_RNA"/>
</dbReference>
<reference evidence="1" key="1">
    <citation type="submission" date="2014-09" db="EMBL/GenBank/DDBJ databases">
        <authorList>
            <person name="Magalhaes I.L.F."/>
            <person name="Oliveira U."/>
            <person name="Santos F.R."/>
            <person name="Vidigal T.H.D.A."/>
            <person name="Brescovit A.D."/>
            <person name="Santos A.J."/>
        </authorList>
    </citation>
    <scope>NUCLEOTIDE SEQUENCE</scope>
    <source>
        <tissue evidence="1">Shoot tissue taken approximately 20 cm above the soil surface</tissue>
    </source>
</reference>
<sequence length="29" mass="3174">MAEQEATTGAISGMHVHLRPCHVSHECLQ</sequence>
<dbReference type="AlphaFoldDB" id="A0A0A8YTT2"/>
<evidence type="ECO:0000313" key="1">
    <source>
        <dbReference type="EMBL" id="JAD28843.1"/>
    </source>
</evidence>
<protein>
    <submittedName>
        <fullName evidence="1">Uncharacterized protein</fullName>
    </submittedName>
</protein>